<accession>A0A383BGT0</accession>
<feature type="non-terminal residue" evidence="4">
    <location>
        <position position="1"/>
    </location>
</feature>
<dbReference type="SUPFAM" id="SSF56801">
    <property type="entry name" value="Acetyl-CoA synthetase-like"/>
    <property type="match status" value="1"/>
</dbReference>
<dbReference type="Pfam" id="PF00501">
    <property type="entry name" value="AMP-binding"/>
    <property type="match status" value="1"/>
</dbReference>
<comment type="similarity">
    <text evidence="1">Belongs to the ATP-dependent AMP-binding enzyme family.</text>
</comment>
<dbReference type="GO" id="GO:0006631">
    <property type="term" value="P:fatty acid metabolic process"/>
    <property type="evidence" value="ECO:0007669"/>
    <property type="project" value="TreeGrafter"/>
</dbReference>
<dbReference type="CDD" id="cd04433">
    <property type="entry name" value="AFD_class_I"/>
    <property type="match status" value="1"/>
</dbReference>
<dbReference type="InterPro" id="IPR000873">
    <property type="entry name" value="AMP-dep_synth/lig_dom"/>
</dbReference>
<dbReference type="InterPro" id="IPR042099">
    <property type="entry name" value="ANL_N_sf"/>
</dbReference>
<feature type="domain" description="AMP-dependent synthetase/ligase" evidence="3">
    <location>
        <begin position="2"/>
        <end position="192"/>
    </location>
</feature>
<evidence type="ECO:0000256" key="1">
    <source>
        <dbReference type="ARBA" id="ARBA00006432"/>
    </source>
</evidence>
<name>A0A383BGT0_9ZZZZ</name>
<evidence type="ECO:0000256" key="2">
    <source>
        <dbReference type="ARBA" id="ARBA00022598"/>
    </source>
</evidence>
<evidence type="ECO:0000259" key="3">
    <source>
        <dbReference type="Pfam" id="PF00501"/>
    </source>
</evidence>
<dbReference type="EMBL" id="UINC01200478">
    <property type="protein sequence ID" value="SVE19386.1"/>
    <property type="molecule type" value="Genomic_DNA"/>
</dbReference>
<evidence type="ECO:0000313" key="4">
    <source>
        <dbReference type="EMBL" id="SVE19386.1"/>
    </source>
</evidence>
<reference evidence="4" key="1">
    <citation type="submission" date="2018-05" db="EMBL/GenBank/DDBJ databases">
        <authorList>
            <person name="Lanie J.A."/>
            <person name="Ng W.-L."/>
            <person name="Kazmierczak K.M."/>
            <person name="Andrzejewski T.M."/>
            <person name="Davidsen T.M."/>
            <person name="Wayne K.J."/>
            <person name="Tettelin H."/>
            <person name="Glass J.I."/>
            <person name="Rusch D."/>
            <person name="Podicherti R."/>
            <person name="Tsui H.-C.T."/>
            <person name="Winkler M.E."/>
        </authorList>
    </citation>
    <scope>NUCLEOTIDE SEQUENCE</scope>
</reference>
<dbReference type="AlphaFoldDB" id="A0A383BGT0"/>
<sequence length="245" mass="27024">SPKGVPVTHSNCVFTTANIVRTLQYSQDDIDVLPLPLSHSFGLGCLHTSFYVGSTLIIHKTTEIPQILDSIKNHHASTLAAIPSTLSKIVSNSFNDSSNTLSNLRLIITNSTFLPPETTKKLKKILKNGKVATYYGLTEASRSTFMIFDGDDNIESVGKPSDGISLKLVSNNNESAIGEVWIKGRNVIDNYWSDEHTKENLVDGWLKTGDLGRIDNGYLYILGRVDDLINISGEKVYPQEIERVV</sequence>
<keyword evidence="2" id="KW-0436">Ligase</keyword>
<dbReference type="PANTHER" id="PTHR43201:SF5">
    <property type="entry name" value="MEDIUM-CHAIN ACYL-COA LIGASE ACSF2, MITOCHONDRIAL"/>
    <property type="match status" value="1"/>
</dbReference>
<dbReference type="Gene3D" id="3.40.50.12780">
    <property type="entry name" value="N-terminal domain of ligase-like"/>
    <property type="match status" value="1"/>
</dbReference>
<dbReference type="GO" id="GO:0031956">
    <property type="term" value="F:medium-chain fatty acid-CoA ligase activity"/>
    <property type="evidence" value="ECO:0007669"/>
    <property type="project" value="TreeGrafter"/>
</dbReference>
<feature type="non-terminal residue" evidence="4">
    <location>
        <position position="245"/>
    </location>
</feature>
<gene>
    <name evidence="4" type="ORF">METZ01_LOCUS472240</name>
</gene>
<proteinExistence type="inferred from homology"/>
<organism evidence="4">
    <name type="scientific">marine metagenome</name>
    <dbReference type="NCBI Taxonomy" id="408172"/>
    <lineage>
        <taxon>unclassified sequences</taxon>
        <taxon>metagenomes</taxon>
        <taxon>ecological metagenomes</taxon>
    </lineage>
</organism>
<dbReference type="PANTHER" id="PTHR43201">
    <property type="entry name" value="ACYL-COA SYNTHETASE"/>
    <property type="match status" value="1"/>
</dbReference>
<protein>
    <recommendedName>
        <fullName evidence="3">AMP-dependent synthetase/ligase domain-containing protein</fullName>
    </recommendedName>
</protein>